<keyword evidence="5" id="KW-0328">Glycosyltransferase</keyword>
<reference evidence="11" key="1">
    <citation type="submission" date="2016-10" db="EMBL/GenBank/DDBJ databases">
        <authorList>
            <person name="Varghese N."/>
            <person name="Submissions S."/>
        </authorList>
    </citation>
    <scope>NUCLEOTIDE SEQUENCE [LARGE SCALE GENOMIC DNA]</scope>
    <source>
        <strain evidence="11">DSM 26894</strain>
    </source>
</reference>
<dbReference type="InterPro" id="IPR017853">
    <property type="entry name" value="GH"/>
</dbReference>
<dbReference type="EC" id="2.4.1.25" evidence="3"/>
<evidence type="ECO:0000256" key="8">
    <source>
        <dbReference type="ARBA" id="ARBA00031423"/>
    </source>
</evidence>
<proteinExistence type="inferred from homology"/>
<evidence type="ECO:0000256" key="6">
    <source>
        <dbReference type="ARBA" id="ARBA00022679"/>
    </source>
</evidence>
<keyword evidence="6 10" id="KW-0808">Transferase</keyword>
<evidence type="ECO:0000256" key="7">
    <source>
        <dbReference type="ARBA" id="ARBA00023277"/>
    </source>
</evidence>
<dbReference type="EMBL" id="FOZW01000001">
    <property type="protein sequence ID" value="SFS40847.1"/>
    <property type="molecule type" value="Genomic_DNA"/>
</dbReference>
<dbReference type="STRING" id="311180.SAMN04488050_101612"/>
<dbReference type="RefSeq" id="WP_092421590.1">
    <property type="nucleotide sequence ID" value="NZ_FNCL01000002.1"/>
</dbReference>
<evidence type="ECO:0000256" key="5">
    <source>
        <dbReference type="ARBA" id="ARBA00022676"/>
    </source>
</evidence>
<dbReference type="PANTHER" id="PTHR32438">
    <property type="entry name" value="4-ALPHA-GLUCANOTRANSFERASE DPE1, CHLOROPLASTIC/AMYLOPLASTIC"/>
    <property type="match status" value="1"/>
</dbReference>
<evidence type="ECO:0000256" key="3">
    <source>
        <dbReference type="ARBA" id="ARBA00012560"/>
    </source>
</evidence>
<dbReference type="GO" id="GO:0005975">
    <property type="term" value="P:carbohydrate metabolic process"/>
    <property type="evidence" value="ECO:0007669"/>
    <property type="project" value="InterPro"/>
</dbReference>
<dbReference type="Gene3D" id="3.20.20.80">
    <property type="entry name" value="Glycosidases"/>
    <property type="match status" value="1"/>
</dbReference>
<name>A0A1I6PKW7_9RHOB</name>
<dbReference type="Proteomes" id="UP000199392">
    <property type="component" value="Unassembled WGS sequence"/>
</dbReference>
<evidence type="ECO:0000256" key="1">
    <source>
        <dbReference type="ARBA" id="ARBA00000439"/>
    </source>
</evidence>
<evidence type="ECO:0000256" key="4">
    <source>
        <dbReference type="ARBA" id="ARBA00020295"/>
    </source>
</evidence>
<comment type="catalytic activity">
    <reaction evidence="1">
        <text>Transfers a segment of a (1-&gt;4)-alpha-D-glucan to a new position in an acceptor, which may be glucose or a (1-&gt;4)-alpha-D-glucan.</text>
        <dbReference type="EC" id="2.4.1.25"/>
    </reaction>
</comment>
<dbReference type="AlphaFoldDB" id="A0A1I6PKW7"/>
<accession>A0A1I6PKW7</accession>
<dbReference type="InterPro" id="IPR003385">
    <property type="entry name" value="Glyco_hydro_77"/>
</dbReference>
<comment type="similarity">
    <text evidence="2">Belongs to the disproportionating enzyme family.</text>
</comment>
<evidence type="ECO:0000256" key="2">
    <source>
        <dbReference type="ARBA" id="ARBA00005684"/>
    </source>
</evidence>
<evidence type="ECO:0000313" key="11">
    <source>
        <dbReference type="Proteomes" id="UP000199392"/>
    </source>
</evidence>
<dbReference type="OrthoDB" id="9763489at2"/>
<sequence length="622" mass="67732">MSDLDTRAAQAGILGDYRDLYGHWHATPPETKAALLSAMGLDAADTQPARQLPKWHVCTHAEPPGLGVPGEWQITLEDGRGIEGTGRLPALPMGRHRLEAQGETCWLLSAPPRLPLPERDWGLMVPLACLRPEGVGGIGAFDDLAVIAEGAAAQGAGFLGINPIHAGFHVADPGGFSPYTPSHRRRLSPLYLPTATSVKPGPLVDFAAETPARLAALEAEFHNARPGPGFDSWLRTEGEELRRFALHQALSEKLGAYWDSWDPAYRDPESPQVAQAARDLADRLRFHAWLQYAAEGAVAATQRRALDAGMRHGLYLDLAVGTHPHGAETWTDRSSFATGASLGAPPDAFAPQGQNWHLAPFNPVALEATGFEALALTLRQQLRFCGMLRIDHIIGFERAYWVPEGGELPGAYVQMPREAMFAVARIEAARCGGVIIGEDLGVIPDGLHAAMDESGLLGCRLACFEHRGDPPEFKRPEDYDEAVIASFTTHDLPTWKGWRAGREIDTRVEIGLTPPDHAEGMRGWRGREIAGFDWLSGQFRGDLAPEAPEAMFHMLAATRSRLVAVQVEDLLDSDVQPNLPGTVSEYPNWRQRLPIGPQEIANTPVLANAARIMEASGRRRQT</sequence>
<dbReference type="GO" id="GO:0004134">
    <property type="term" value="F:4-alpha-glucanotransferase activity"/>
    <property type="evidence" value="ECO:0007669"/>
    <property type="project" value="UniProtKB-EC"/>
</dbReference>
<keyword evidence="7" id="KW-0119">Carbohydrate metabolism</keyword>
<dbReference type="PANTHER" id="PTHR32438:SF5">
    <property type="entry name" value="4-ALPHA-GLUCANOTRANSFERASE DPE1, CHLOROPLASTIC_AMYLOPLASTIC"/>
    <property type="match status" value="1"/>
</dbReference>
<dbReference type="SUPFAM" id="SSF51445">
    <property type="entry name" value="(Trans)glycosidases"/>
    <property type="match status" value="1"/>
</dbReference>
<protein>
    <recommendedName>
        <fullName evidence="4">4-alpha-glucanotransferase</fullName>
        <ecNumber evidence="3">2.4.1.25</ecNumber>
    </recommendedName>
    <alternativeName>
        <fullName evidence="8">Amylomaltase</fullName>
    </alternativeName>
    <alternativeName>
        <fullName evidence="9">Disproportionating enzyme</fullName>
    </alternativeName>
</protein>
<keyword evidence="11" id="KW-1185">Reference proteome</keyword>
<organism evidence="10 11">
    <name type="scientific">Alloyangia pacifica</name>
    <dbReference type="NCBI Taxonomy" id="311180"/>
    <lineage>
        <taxon>Bacteria</taxon>
        <taxon>Pseudomonadati</taxon>
        <taxon>Pseudomonadota</taxon>
        <taxon>Alphaproteobacteria</taxon>
        <taxon>Rhodobacterales</taxon>
        <taxon>Roseobacteraceae</taxon>
        <taxon>Alloyangia</taxon>
    </lineage>
</organism>
<evidence type="ECO:0000313" key="10">
    <source>
        <dbReference type="EMBL" id="SFS40847.1"/>
    </source>
</evidence>
<gene>
    <name evidence="10" type="ORF">SAMN04488050_101612</name>
</gene>
<evidence type="ECO:0000256" key="9">
    <source>
        <dbReference type="ARBA" id="ARBA00031501"/>
    </source>
</evidence>
<dbReference type="Pfam" id="PF02446">
    <property type="entry name" value="Glyco_hydro_77"/>
    <property type="match status" value="1"/>
</dbReference>